<dbReference type="RefSeq" id="WP_210537803.1">
    <property type="nucleotide sequence ID" value="NZ_JAGKTC010000004.1"/>
</dbReference>
<keyword evidence="2" id="KW-0812">Transmembrane</keyword>
<organism evidence="3 4">
    <name type="scientific">Pseudoxanthomonas helianthi</name>
    <dbReference type="NCBI Taxonomy" id="1453541"/>
    <lineage>
        <taxon>Bacteria</taxon>
        <taxon>Pseudomonadati</taxon>
        <taxon>Pseudomonadota</taxon>
        <taxon>Gammaproteobacteria</taxon>
        <taxon>Lysobacterales</taxon>
        <taxon>Lysobacteraceae</taxon>
        <taxon>Pseudoxanthomonas</taxon>
    </lineage>
</organism>
<dbReference type="EMBL" id="JAGKTC010000004">
    <property type="protein sequence ID" value="MBP3985912.1"/>
    <property type="molecule type" value="Genomic_DNA"/>
</dbReference>
<keyword evidence="4" id="KW-1185">Reference proteome</keyword>
<proteinExistence type="predicted"/>
<feature type="region of interest" description="Disordered" evidence="1">
    <location>
        <begin position="134"/>
        <end position="164"/>
    </location>
</feature>
<dbReference type="AlphaFoldDB" id="A0A940X6V7"/>
<accession>A0A940X6V7</accession>
<protein>
    <submittedName>
        <fullName evidence="3">Pathogenicity-like protein</fullName>
    </submittedName>
</protein>
<name>A0A940X6V7_9GAMM</name>
<feature type="compositionally biased region" description="Low complexity" evidence="1">
    <location>
        <begin position="134"/>
        <end position="148"/>
    </location>
</feature>
<evidence type="ECO:0000313" key="3">
    <source>
        <dbReference type="EMBL" id="MBP3985912.1"/>
    </source>
</evidence>
<feature type="transmembrane region" description="Helical" evidence="2">
    <location>
        <begin position="104"/>
        <end position="124"/>
    </location>
</feature>
<keyword evidence="2" id="KW-0472">Membrane</keyword>
<gene>
    <name evidence="3" type="ORF">J5837_16015</name>
</gene>
<evidence type="ECO:0000313" key="4">
    <source>
        <dbReference type="Proteomes" id="UP000673447"/>
    </source>
</evidence>
<evidence type="ECO:0000256" key="1">
    <source>
        <dbReference type="SAM" id="MobiDB-lite"/>
    </source>
</evidence>
<comment type="caution">
    <text evidence="3">The sequence shown here is derived from an EMBL/GenBank/DDBJ whole genome shotgun (WGS) entry which is preliminary data.</text>
</comment>
<evidence type="ECO:0000256" key="2">
    <source>
        <dbReference type="SAM" id="Phobius"/>
    </source>
</evidence>
<reference evidence="3" key="1">
    <citation type="journal article" date="2016" name="Int. J. Syst. Evol. Microbiol.">
        <title>Pseudoxanthomonas helianthi sp. nov., isolated from roots of Jerusalem artichoke (Helianthus tuberosus).</title>
        <authorList>
            <person name="Kittiwongwattana C."/>
            <person name="Thawai C."/>
        </authorList>
    </citation>
    <scope>NUCLEOTIDE SEQUENCE</scope>
    <source>
        <strain evidence="3">110414</strain>
    </source>
</reference>
<reference evidence="3" key="2">
    <citation type="submission" date="2021-03" db="EMBL/GenBank/DDBJ databases">
        <authorList>
            <person name="Cao W."/>
        </authorList>
    </citation>
    <scope>NUCLEOTIDE SEQUENCE</scope>
    <source>
        <strain evidence="3">110414</strain>
    </source>
</reference>
<dbReference type="Proteomes" id="UP000673447">
    <property type="component" value="Unassembled WGS sequence"/>
</dbReference>
<keyword evidence="2" id="KW-1133">Transmembrane helix</keyword>
<sequence length="164" mass="18746">MRQVFTSQRLETVEGVAKLMEDAGIAVHISNGRSYKGGMGGQFSFSDPKPARKQPALWIKRPEDQPRAREILREAGLLDSTRPDQGLNYVFRDNEDEAPRRGNWGWRVRVALLALIAVMAFLTLNRFRHAQQARQQAAPQVQQQQQKPEAQEEEEVRVRLTPTK</sequence>